<name>A0A4S3PSL0_9BACI</name>
<dbReference type="EMBL" id="SLUB01000017">
    <property type="protein sequence ID" value="THE12414.1"/>
    <property type="molecule type" value="Genomic_DNA"/>
</dbReference>
<protein>
    <recommendedName>
        <fullName evidence="3">WXG100 family type VII secretion target</fullName>
    </recommendedName>
</protein>
<sequence>MSVIKIKTNYVLDTNQHLTSASTRLWSIKMDLSSVRYSIDSRITSRQNIAGRLSEAYQKASEVQNKIKQVETFIQQAAQRYNSTENKVCNQAKDIVENNGWKYDLARNATIGAGAALLNSNKLLRVGKGLQFHMYKKNGKTFIKLMGDKIKNLRDFEKYYGLLKEGLGGTAKWTRDYVTNLVNKGIPLYQVGNPGKYYSKNASKLINSNFEAFDDAINRIDDPFHKIAGRTFVDEMKVWESFTGWKDATNVTKFGKGLGVLGIGIDVYSNFNDNLMENGKFNPTAENIKEFTVDTTVDIGAGAAAMAAGAAAGSFFLPPAGTIVGAVAGTVAYGAINWKVFGDKSIVDLAKDGANAVVDKAVEWGGEAVDFIGDTAKDIGKGVGEAAEKVGDFVGGIGKALDEVFW</sequence>
<gene>
    <name evidence="1" type="ORF">E1I69_11150</name>
</gene>
<reference evidence="1 2" key="1">
    <citation type="journal article" date="2019" name="Indoor Air">
        <title>Impacts of indoor surface finishes on bacterial viability.</title>
        <authorList>
            <person name="Hu J."/>
            <person name="Maamar S.B."/>
            <person name="Glawe A.J."/>
            <person name="Gottel N."/>
            <person name="Gilbert J.A."/>
            <person name="Hartmann E.M."/>
        </authorList>
    </citation>
    <scope>NUCLEOTIDE SEQUENCE [LARGE SCALE GENOMIC DNA]</scope>
    <source>
        <strain evidence="1 2">AF060A6</strain>
    </source>
</reference>
<keyword evidence="2" id="KW-1185">Reference proteome</keyword>
<accession>A0A4S3PSL0</accession>
<comment type="caution">
    <text evidence="1">The sequence shown here is derived from an EMBL/GenBank/DDBJ whole genome shotgun (WGS) entry which is preliminary data.</text>
</comment>
<dbReference type="Proteomes" id="UP000306477">
    <property type="component" value="Unassembled WGS sequence"/>
</dbReference>
<proteinExistence type="predicted"/>
<evidence type="ECO:0008006" key="3">
    <source>
        <dbReference type="Google" id="ProtNLM"/>
    </source>
</evidence>
<evidence type="ECO:0000313" key="2">
    <source>
        <dbReference type="Proteomes" id="UP000306477"/>
    </source>
</evidence>
<evidence type="ECO:0000313" key="1">
    <source>
        <dbReference type="EMBL" id="THE12414.1"/>
    </source>
</evidence>
<dbReference type="OrthoDB" id="2882196at2"/>
<dbReference type="RefSeq" id="WP_136379692.1">
    <property type="nucleotide sequence ID" value="NZ_SLUB01000017.1"/>
</dbReference>
<dbReference type="AlphaFoldDB" id="A0A4S3PSL0"/>
<organism evidence="1 2">
    <name type="scientific">Bacillus timonensis</name>
    <dbReference type="NCBI Taxonomy" id="1033734"/>
    <lineage>
        <taxon>Bacteria</taxon>
        <taxon>Bacillati</taxon>
        <taxon>Bacillota</taxon>
        <taxon>Bacilli</taxon>
        <taxon>Bacillales</taxon>
        <taxon>Bacillaceae</taxon>
        <taxon>Bacillus</taxon>
    </lineage>
</organism>